<dbReference type="InterPro" id="IPR023780">
    <property type="entry name" value="Chromo_domain"/>
</dbReference>
<keyword evidence="4" id="KW-1185">Reference proteome</keyword>
<feature type="domain" description="Chromo" evidence="2">
    <location>
        <begin position="4"/>
        <end position="53"/>
    </location>
</feature>
<dbReference type="Pfam" id="PF00385">
    <property type="entry name" value="Chromo"/>
    <property type="match status" value="1"/>
</dbReference>
<dbReference type="SUPFAM" id="SSF54160">
    <property type="entry name" value="Chromo domain-like"/>
    <property type="match status" value="1"/>
</dbReference>
<comment type="subunit">
    <text evidence="1">Component of the NuA4 histone acetyltransferase complex.</text>
</comment>
<accession>A0A8H6G542</accession>
<dbReference type="RefSeq" id="XP_037169829.1">
    <property type="nucleotide sequence ID" value="XM_037303182.1"/>
</dbReference>
<dbReference type="Proteomes" id="UP000578531">
    <property type="component" value="Unassembled WGS sequence"/>
</dbReference>
<dbReference type="GO" id="GO:0006338">
    <property type="term" value="P:chromatin remodeling"/>
    <property type="evidence" value="ECO:0007669"/>
    <property type="project" value="UniProtKB-ARBA"/>
</dbReference>
<dbReference type="PROSITE" id="PS50013">
    <property type="entry name" value="CHROMO_2"/>
    <property type="match status" value="1"/>
</dbReference>
<protein>
    <recommendedName>
        <fullName evidence="2">Chromo domain-containing protein</fullName>
    </recommendedName>
</protein>
<evidence type="ECO:0000256" key="1">
    <source>
        <dbReference type="ARBA" id="ARBA00011353"/>
    </source>
</evidence>
<dbReference type="OrthoDB" id="5430502at2759"/>
<organism evidence="3 4">
    <name type="scientific">Letharia columbiana</name>
    <dbReference type="NCBI Taxonomy" id="112416"/>
    <lineage>
        <taxon>Eukaryota</taxon>
        <taxon>Fungi</taxon>
        <taxon>Dikarya</taxon>
        <taxon>Ascomycota</taxon>
        <taxon>Pezizomycotina</taxon>
        <taxon>Lecanoromycetes</taxon>
        <taxon>OSLEUM clade</taxon>
        <taxon>Lecanoromycetidae</taxon>
        <taxon>Lecanorales</taxon>
        <taxon>Lecanorineae</taxon>
        <taxon>Parmeliaceae</taxon>
        <taxon>Letharia</taxon>
    </lineage>
</organism>
<dbReference type="InterPro" id="IPR000953">
    <property type="entry name" value="Chromo/chromo_shadow_dom"/>
</dbReference>
<evidence type="ECO:0000259" key="2">
    <source>
        <dbReference type="PROSITE" id="PS50013"/>
    </source>
</evidence>
<name>A0A8H6G542_9LECA</name>
<dbReference type="InterPro" id="IPR016197">
    <property type="entry name" value="Chromo-like_dom_sf"/>
</dbReference>
<comment type="caution">
    <text evidence="3">The sequence shown here is derived from an EMBL/GenBank/DDBJ whole genome shotgun (WGS) entry which is preliminary data.</text>
</comment>
<proteinExistence type="predicted"/>
<gene>
    <name evidence="3" type="ORF">HO173_001240</name>
</gene>
<evidence type="ECO:0000313" key="3">
    <source>
        <dbReference type="EMBL" id="KAF6240570.1"/>
    </source>
</evidence>
<dbReference type="EMBL" id="JACCJC010000003">
    <property type="protein sequence ID" value="KAF6240570.1"/>
    <property type="molecule type" value="Genomic_DNA"/>
</dbReference>
<evidence type="ECO:0000313" key="4">
    <source>
        <dbReference type="Proteomes" id="UP000578531"/>
    </source>
</evidence>
<sequence length="136" mass="15044">MLLSQLGSILSTRRGKGHSVEYLARWKGYGPEYDQWYNVKQLGDAPELVKDYEIAMSPLSEPLVATLPELLPPLPTTHLQKPSAIDHATTLSLPPLPELPPLLSTTLQKPSVIEPSKPTTEKAIAVVIPRRKELTM</sequence>
<reference evidence="3 4" key="1">
    <citation type="journal article" date="2020" name="Genomics">
        <title>Complete, high-quality genomes from long-read metagenomic sequencing of two wolf lichen thalli reveals enigmatic genome architecture.</title>
        <authorList>
            <person name="McKenzie S.K."/>
            <person name="Walston R.F."/>
            <person name="Allen J.L."/>
        </authorList>
    </citation>
    <scope>NUCLEOTIDE SEQUENCE [LARGE SCALE GENOMIC DNA]</scope>
    <source>
        <strain evidence="3">WasteWater2</strain>
    </source>
</reference>
<dbReference type="GeneID" id="59282915"/>
<dbReference type="AlphaFoldDB" id="A0A8H6G542"/>
<dbReference type="Gene3D" id="2.40.50.40">
    <property type="match status" value="1"/>
</dbReference>
<dbReference type="CDD" id="cd00024">
    <property type="entry name" value="CD_CSD"/>
    <property type="match status" value="1"/>
</dbReference>